<dbReference type="SUPFAM" id="SSF48498">
    <property type="entry name" value="Tetracyclin repressor-like, C-terminal domain"/>
    <property type="match status" value="1"/>
</dbReference>
<protein>
    <submittedName>
        <fullName evidence="6">TetR family transcriptional regulator</fullName>
    </submittedName>
</protein>
<name>A0A4D4J8I9_9PSEU</name>
<dbReference type="InterPro" id="IPR001647">
    <property type="entry name" value="HTH_TetR"/>
</dbReference>
<dbReference type="PROSITE" id="PS01081">
    <property type="entry name" value="HTH_TETR_1"/>
    <property type="match status" value="1"/>
</dbReference>
<dbReference type="PANTHER" id="PTHR30055:SF148">
    <property type="entry name" value="TETR-FAMILY TRANSCRIPTIONAL REGULATOR"/>
    <property type="match status" value="1"/>
</dbReference>
<dbReference type="InterPro" id="IPR036271">
    <property type="entry name" value="Tet_transcr_reg_TetR-rel_C_sf"/>
</dbReference>
<dbReference type="Proteomes" id="UP000298860">
    <property type="component" value="Unassembled WGS sequence"/>
</dbReference>
<dbReference type="InterPro" id="IPR023772">
    <property type="entry name" value="DNA-bd_HTH_TetR-type_CS"/>
</dbReference>
<dbReference type="GO" id="GO:0000976">
    <property type="term" value="F:transcription cis-regulatory region binding"/>
    <property type="evidence" value="ECO:0007669"/>
    <property type="project" value="TreeGrafter"/>
</dbReference>
<dbReference type="RefSeq" id="WP_225978681.1">
    <property type="nucleotide sequence ID" value="NZ_BJFL01000034.1"/>
</dbReference>
<dbReference type="Pfam" id="PF00440">
    <property type="entry name" value="TetR_N"/>
    <property type="match status" value="1"/>
</dbReference>
<evidence type="ECO:0000259" key="5">
    <source>
        <dbReference type="PROSITE" id="PS50977"/>
    </source>
</evidence>
<feature type="DNA-binding region" description="H-T-H motif" evidence="4">
    <location>
        <begin position="46"/>
        <end position="65"/>
    </location>
</feature>
<evidence type="ECO:0000313" key="7">
    <source>
        <dbReference type="Proteomes" id="UP000298860"/>
    </source>
</evidence>
<accession>A0A4D4J8I9</accession>
<dbReference type="EMBL" id="BJFL01000034">
    <property type="protein sequence ID" value="GDY33125.1"/>
    <property type="molecule type" value="Genomic_DNA"/>
</dbReference>
<dbReference type="Gene3D" id="1.10.10.60">
    <property type="entry name" value="Homeodomain-like"/>
    <property type="match status" value="1"/>
</dbReference>
<dbReference type="PANTHER" id="PTHR30055">
    <property type="entry name" value="HTH-TYPE TRANSCRIPTIONAL REGULATOR RUTR"/>
    <property type="match status" value="1"/>
</dbReference>
<proteinExistence type="predicted"/>
<organism evidence="6 7">
    <name type="scientific">Gandjariella thermophila</name>
    <dbReference type="NCBI Taxonomy" id="1931992"/>
    <lineage>
        <taxon>Bacteria</taxon>
        <taxon>Bacillati</taxon>
        <taxon>Actinomycetota</taxon>
        <taxon>Actinomycetes</taxon>
        <taxon>Pseudonocardiales</taxon>
        <taxon>Pseudonocardiaceae</taxon>
        <taxon>Gandjariella</taxon>
    </lineage>
</organism>
<evidence type="ECO:0000256" key="4">
    <source>
        <dbReference type="PROSITE-ProRule" id="PRU00335"/>
    </source>
</evidence>
<dbReference type="GO" id="GO:0003700">
    <property type="term" value="F:DNA-binding transcription factor activity"/>
    <property type="evidence" value="ECO:0007669"/>
    <property type="project" value="TreeGrafter"/>
</dbReference>
<dbReference type="InterPro" id="IPR011075">
    <property type="entry name" value="TetR_C"/>
</dbReference>
<dbReference type="PRINTS" id="PR00455">
    <property type="entry name" value="HTHTETR"/>
</dbReference>
<feature type="domain" description="HTH tetR-type" evidence="5">
    <location>
        <begin position="23"/>
        <end position="83"/>
    </location>
</feature>
<gene>
    <name evidence="6" type="ORF">GTS_47580</name>
</gene>
<dbReference type="InterPro" id="IPR050109">
    <property type="entry name" value="HTH-type_TetR-like_transc_reg"/>
</dbReference>
<dbReference type="SUPFAM" id="SSF46689">
    <property type="entry name" value="Homeodomain-like"/>
    <property type="match status" value="1"/>
</dbReference>
<evidence type="ECO:0000256" key="1">
    <source>
        <dbReference type="ARBA" id="ARBA00023015"/>
    </source>
</evidence>
<keyword evidence="3" id="KW-0804">Transcription</keyword>
<dbReference type="Gene3D" id="1.10.357.10">
    <property type="entry name" value="Tetracycline Repressor, domain 2"/>
    <property type="match status" value="1"/>
</dbReference>
<dbReference type="PROSITE" id="PS50977">
    <property type="entry name" value="HTH_TETR_2"/>
    <property type="match status" value="1"/>
</dbReference>
<keyword evidence="7" id="KW-1185">Reference proteome</keyword>
<evidence type="ECO:0000256" key="2">
    <source>
        <dbReference type="ARBA" id="ARBA00023125"/>
    </source>
</evidence>
<dbReference type="Pfam" id="PF16859">
    <property type="entry name" value="TetR_C_11"/>
    <property type="match status" value="1"/>
</dbReference>
<reference evidence="7" key="1">
    <citation type="submission" date="2019-04" db="EMBL/GenBank/DDBJ databases">
        <title>Draft genome sequence of Pseudonocardiaceae bacterium SL3-2-4.</title>
        <authorList>
            <person name="Ningsih F."/>
            <person name="Yokota A."/>
            <person name="Sakai Y."/>
            <person name="Nanatani K."/>
            <person name="Yabe S."/>
            <person name="Oetari A."/>
            <person name="Sjamsuridzal W."/>
        </authorList>
    </citation>
    <scope>NUCLEOTIDE SEQUENCE [LARGE SCALE GENOMIC DNA]</scope>
    <source>
        <strain evidence="7">SL3-2-4</strain>
    </source>
</reference>
<keyword evidence="2 4" id="KW-0238">DNA-binding</keyword>
<dbReference type="AlphaFoldDB" id="A0A4D4J8I9"/>
<keyword evidence="1" id="KW-0805">Transcription regulation</keyword>
<comment type="caution">
    <text evidence="6">The sequence shown here is derived from an EMBL/GenBank/DDBJ whole genome shotgun (WGS) entry which is preliminary data.</text>
</comment>
<dbReference type="InterPro" id="IPR009057">
    <property type="entry name" value="Homeodomain-like_sf"/>
</dbReference>
<evidence type="ECO:0000313" key="6">
    <source>
        <dbReference type="EMBL" id="GDY33125.1"/>
    </source>
</evidence>
<evidence type="ECO:0000256" key="3">
    <source>
        <dbReference type="ARBA" id="ARBA00023163"/>
    </source>
</evidence>
<sequence length="212" mass="23038">MTEVPDENGKGKRKPAGAAVLQESVTSAILRAAFAELAETGYARMSMDAVAKRARVGKAAIYRRWTSKQDMVVALSAQVGVPLAEIADTGSLRGDLLAYLRATSKLLRHPLASQIVPDLLAEGAREPVLAQVFADVVERPRRERATELLQRAVERGELPPDMDTDLALDLLFGPLYWRLMVSRERMPPGYVDRLADTLLAALVALPSVAAHA</sequence>